<comment type="subunit">
    <text evidence="5">The basal body constitutes a major portion of the flagellar organelle and consists of four rings (L,P,S, and M) mounted on a central rod. The rod consists of about 26 subunits of FlgG in the distal portion, and FlgB, FlgC and FlgF are thought to build up the proximal portion of the rod with about 6 subunits each.</text>
</comment>
<evidence type="ECO:0000313" key="12">
    <source>
        <dbReference type="Proteomes" id="UP000057609"/>
    </source>
</evidence>
<dbReference type="HOGENOM" id="CLU_013687_0_1_7"/>
<name>A0A0B5B770_9BACT</name>
<dbReference type="PROSITE" id="PS00588">
    <property type="entry name" value="FLAGELLA_BB_ROD"/>
    <property type="match status" value="1"/>
</dbReference>
<dbReference type="GO" id="GO:0071978">
    <property type="term" value="P:bacterial-type flagellum-dependent swarming motility"/>
    <property type="evidence" value="ECO:0007669"/>
    <property type="project" value="TreeGrafter"/>
</dbReference>
<dbReference type="PANTHER" id="PTHR30435:SF19">
    <property type="entry name" value="FLAGELLAR BASAL-BODY ROD PROTEIN FLGG"/>
    <property type="match status" value="1"/>
</dbReference>
<sequence>MIRALWTAASGMQAQQTNIDVVANNLANVNTAGFKKSRADFQDLMYQNMKTTGAPSTNSTQVPAGIQIGLGAKLAAVSKIFTEGNINQTGNELDVAIEGNGFFQIQMPDGSTAYSRAGSFKRDSQGRVVTSDGYPMIPEVVIPSNVTAINVGNDGTVSVMQAGQTTPTNVGNFQLAAFSNPSGLIALGKNLFQQSDSSGNATTGTPGQNGLGTTAQGFLEMSNVSVMEEMVNMITGQRAYEINSKAVQTADEMLQTANNLRR</sequence>
<organism evidence="11 12">
    <name type="scientific">Geobacter pickeringii</name>
    <dbReference type="NCBI Taxonomy" id="345632"/>
    <lineage>
        <taxon>Bacteria</taxon>
        <taxon>Pseudomonadati</taxon>
        <taxon>Thermodesulfobacteriota</taxon>
        <taxon>Desulfuromonadia</taxon>
        <taxon>Geobacterales</taxon>
        <taxon>Geobacteraceae</taxon>
        <taxon>Geobacter</taxon>
    </lineage>
</organism>
<dbReference type="InterPro" id="IPR020013">
    <property type="entry name" value="Flagellar_FlgE/F/G"/>
</dbReference>
<feature type="domain" description="Flagellar hook protein FlgE/F/G-like D1" evidence="10">
    <location>
        <begin position="96"/>
        <end position="159"/>
    </location>
</feature>
<evidence type="ECO:0000256" key="2">
    <source>
        <dbReference type="ARBA" id="ARBA00009677"/>
    </source>
</evidence>
<keyword evidence="11" id="KW-0282">Flagellum</keyword>
<dbReference type="InterPro" id="IPR019776">
    <property type="entry name" value="Flagellar_basal_body_rod_CS"/>
</dbReference>
<dbReference type="EMBL" id="CP009788">
    <property type="protein sequence ID" value="AJE02387.1"/>
    <property type="molecule type" value="Genomic_DNA"/>
</dbReference>
<evidence type="ECO:0000259" key="8">
    <source>
        <dbReference type="Pfam" id="PF00460"/>
    </source>
</evidence>
<evidence type="ECO:0000259" key="10">
    <source>
        <dbReference type="Pfam" id="PF22692"/>
    </source>
</evidence>
<dbReference type="NCBIfam" id="TIGR03506">
    <property type="entry name" value="FlgEFG_subfam"/>
    <property type="match status" value="2"/>
</dbReference>
<comment type="subcellular location">
    <subcellularLocation>
        <location evidence="1 7">Bacterial flagellum basal body</location>
    </subcellularLocation>
</comment>
<dbReference type="AlphaFoldDB" id="A0A0B5B770"/>
<dbReference type="Proteomes" id="UP000057609">
    <property type="component" value="Chromosome"/>
</dbReference>
<dbReference type="Pfam" id="PF22692">
    <property type="entry name" value="LlgE_F_G_D1"/>
    <property type="match status" value="1"/>
</dbReference>
<dbReference type="RefSeq" id="WP_039740214.1">
    <property type="nucleotide sequence ID" value="NZ_CP009788.1"/>
</dbReference>
<proteinExistence type="inferred from homology"/>
<dbReference type="GO" id="GO:0009426">
    <property type="term" value="C:bacterial-type flagellum basal body, distal rod"/>
    <property type="evidence" value="ECO:0007669"/>
    <property type="project" value="UniProtKB-UniRule"/>
</dbReference>
<dbReference type="OrthoDB" id="9804559at2"/>
<dbReference type="STRING" id="345632.GPICK_02430"/>
<dbReference type="KEGG" id="gpi:GPICK_02430"/>
<evidence type="ECO:0000256" key="4">
    <source>
        <dbReference type="ARBA" id="ARBA00023143"/>
    </source>
</evidence>
<keyword evidence="11" id="KW-0966">Cell projection</keyword>
<keyword evidence="12" id="KW-1185">Reference proteome</keyword>
<protein>
    <recommendedName>
        <fullName evidence="3 6">Flagellar basal-body rod protein FlgG</fullName>
    </recommendedName>
</protein>
<evidence type="ECO:0000313" key="11">
    <source>
        <dbReference type="EMBL" id="AJE02387.1"/>
    </source>
</evidence>
<feature type="domain" description="Flagellar basal body rod protein N-terminal" evidence="8">
    <location>
        <begin position="7"/>
        <end position="35"/>
    </location>
</feature>
<dbReference type="InterPro" id="IPR012834">
    <property type="entry name" value="FlgG_G_neg"/>
</dbReference>
<dbReference type="Pfam" id="PF00460">
    <property type="entry name" value="Flg_bb_rod"/>
    <property type="match status" value="1"/>
</dbReference>
<dbReference type="InterPro" id="IPR010930">
    <property type="entry name" value="Flg_bb/hook_C_dom"/>
</dbReference>
<accession>A0A0B5B770</accession>
<evidence type="ECO:0000256" key="7">
    <source>
        <dbReference type="RuleBase" id="RU362116"/>
    </source>
</evidence>
<dbReference type="PANTHER" id="PTHR30435">
    <property type="entry name" value="FLAGELLAR PROTEIN"/>
    <property type="match status" value="1"/>
</dbReference>
<feature type="domain" description="Flagellar basal-body/hook protein C-terminal" evidence="9">
    <location>
        <begin position="215"/>
        <end position="260"/>
    </location>
</feature>
<evidence type="ECO:0000259" key="9">
    <source>
        <dbReference type="Pfam" id="PF06429"/>
    </source>
</evidence>
<comment type="similarity">
    <text evidence="2 7">Belongs to the flagella basal body rod proteins family.</text>
</comment>
<keyword evidence="4 7" id="KW-0975">Bacterial flagellum</keyword>
<evidence type="ECO:0000256" key="3">
    <source>
        <dbReference type="ARBA" id="ARBA00017948"/>
    </source>
</evidence>
<gene>
    <name evidence="11" type="primary">flgG</name>
    <name evidence="11" type="ORF">GPICK_02430</name>
</gene>
<evidence type="ECO:0000256" key="5">
    <source>
        <dbReference type="ARBA" id="ARBA00025933"/>
    </source>
</evidence>
<dbReference type="Pfam" id="PF06429">
    <property type="entry name" value="Flg_bbr_C"/>
    <property type="match status" value="1"/>
</dbReference>
<dbReference type="SUPFAM" id="SSF117143">
    <property type="entry name" value="Flagellar hook protein flgE"/>
    <property type="match status" value="1"/>
</dbReference>
<evidence type="ECO:0000256" key="6">
    <source>
        <dbReference type="NCBIfam" id="TIGR02488"/>
    </source>
</evidence>
<keyword evidence="11" id="KW-0969">Cilium</keyword>
<dbReference type="InterPro" id="IPR037925">
    <property type="entry name" value="FlgE/F/G-like"/>
</dbReference>
<dbReference type="NCBIfam" id="TIGR02488">
    <property type="entry name" value="flgG_G_neg"/>
    <property type="match status" value="1"/>
</dbReference>
<dbReference type="InterPro" id="IPR001444">
    <property type="entry name" value="Flag_bb_rod_N"/>
</dbReference>
<reference evidence="11 12" key="1">
    <citation type="journal article" date="2015" name="Genome Announc.">
        <title>Complete Genome of Geobacter pickeringii G13T, a Metal-Reducing Isolate from Sedimentary Kaolin Deposits.</title>
        <authorList>
            <person name="Badalamenti J.P."/>
            <person name="Bond D.R."/>
        </authorList>
    </citation>
    <scope>NUCLEOTIDE SEQUENCE [LARGE SCALE GENOMIC DNA]</scope>
    <source>
        <strain evidence="11 12">G13</strain>
    </source>
</reference>
<evidence type="ECO:0000256" key="1">
    <source>
        <dbReference type="ARBA" id="ARBA00004117"/>
    </source>
</evidence>
<dbReference type="InterPro" id="IPR053967">
    <property type="entry name" value="LlgE_F_G-like_D1"/>
</dbReference>